<keyword evidence="4 7" id="KW-0812">Transmembrane</keyword>
<sequence length="167" mass="18283">MLTLAWTYLRIGLIFFGGGYVLIPLLQHLLVEQYKWLTLREFLDGVAISQLTPGPLAMLATFTGVRVAGFGGGLVATICIFAPCIVLMLFVGRYYARLKEIDLIRSTLDGVLPAVVGLVASAAWSLGTTLGSLREWLTLLVAFCIFRWTRINPMVMILGAGIIGMLF</sequence>
<dbReference type="RefSeq" id="WP_012471505.1">
    <property type="nucleotide sequence ID" value="NC_010814.1"/>
</dbReference>
<accession>B3E282</accession>
<dbReference type="PANTHER" id="PTHR43663:SF1">
    <property type="entry name" value="CHROMATE TRANSPORTER"/>
    <property type="match status" value="1"/>
</dbReference>
<dbReference type="Pfam" id="PF02417">
    <property type="entry name" value="Chromate_transp"/>
    <property type="match status" value="1"/>
</dbReference>
<reference evidence="8 9" key="1">
    <citation type="submission" date="2008-05" db="EMBL/GenBank/DDBJ databases">
        <title>Complete sequence of chromosome of Geobacter lovleyi SZ.</title>
        <authorList>
            <consortium name="US DOE Joint Genome Institute"/>
            <person name="Lucas S."/>
            <person name="Copeland A."/>
            <person name="Lapidus A."/>
            <person name="Glavina del Rio T."/>
            <person name="Dalin E."/>
            <person name="Tice H."/>
            <person name="Bruce D."/>
            <person name="Goodwin L."/>
            <person name="Pitluck S."/>
            <person name="Chertkov O."/>
            <person name="Meincke L."/>
            <person name="Brettin T."/>
            <person name="Detter J.C."/>
            <person name="Han C."/>
            <person name="Tapia R."/>
            <person name="Kuske C.R."/>
            <person name="Schmutz J."/>
            <person name="Larimer F."/>
            <person name="Land M."/>
            <person name="Hauser L."/>
            <person name="Kyrpides N."/>
            <person name="Mikhailova N."/>
            <person name="Sung Y."/>
            <person name="Fletcher K.E."/>
            <person name="Ritalahti K.M."/>
            <person name="Loeffler F.E."/>
            <person name="Richardson P."/>
        </authorList>
    </citation>
    <scope>NUCLEOTIDE SEQUENCE [LARGE SCALE GENOMIC DNA]</scope>
    <source>
        <strain evidence="9">ATCC BAA-1151 / DSM 17278 / SZ</strain>
    </source>
</reference>
<evidence type="ECO:0000256" key="1">
    <source>
        <dbReference type="ARBA" id="ARBA00004651"/>
    </source>
</evidence>
<evidence type="ECO:0000256" key="7">
    <source>
        <dbReference type="SAM" id="Phobius"/>
    </source>
</evidence>
<keyword evidence="3" id="KW-1003">Cell membrane</keyword>
<dbReference type="HOGENOM" id="CLU_018106_1_2_7"/>
<dbReference type="eggNOG" id="COG2059">
    <property type="taxonomic scope" value="Bacteria"/>
</dbReference>
<organism evidence="8 9">
    <name type="scientific">Trichlorobacter lovleyi (strain ATCC BAA-1151 / DSM 17278 / SZ)</name>
    <name type="common">Geobacter lovleyi</name>
    <dbReference type="NCBI Taxonomy" id="398767"/>
    <lineage>
        <taxon>Bacteria</taxon>
        <taxon>Pseudomonadati</taxon>
        <taxon>Thermodesulfobacteriota</taxon>
        <taxon>Desulfuromonadia</taxon>
        <taxon>Geobacterales</taxon>
        <taxon>Geobacteraceae</taxon>
        <taxon>Trichlorobacter</taxon>
    </lineage>
</organism>
<evidence type="ECO:0000313" key="9">
    <source>
        <dbReference type="Proteomes" id="UP000002420"/>
    </source>
</evidence>
<comment type="subcellular location">
    <subcellularLocation>
        <location evidence="1">Cell membrane</location>
        <topology evidence="1">Multi-pass membrane protein</topology>
    </subcellularLocation>
</comment>
<dbReference type="EMBL" id="CP001089">
    <property type="protein sequence ID" value="ACD97185.1"/>
    <property type="molecule type" value="Genomic_DNA"/>
</dbReference>
<dbReference type="GO" id="GO:0015109">
    <property type="term" value="F:chromate transmembrane transporter activity"/>
    <property type="evidence" value="ECO:0007669"/>
    <property type="project" value="InterPro"/>
</dbReference>
<dbReference type="AlphaFoldDB" id="B3E282"/>
<keyword evidence="9" id="KW-1185">Reference proteome</keyword>
<comment type="similarity">
    <text evidence="2">Belongs to the chromate ion transporter (CHR) (TC 2.A.51) family.</text>
</comment>
<dbReference type="STRING" id="398767.Glov_3482"/>
<dbReference type="KEGG" id="glo:Glov_3482"/>
<evidence type="ECO:0000313" key="8">
    <source>
        <dbReference type="EMBL" id="ACD97185.1"/>
    </source>
</evidence>
<evidence type="ECO:0000256" key="5">
    <source>
        <dbReference type="ARBA" id="ARBA00022989"/>
    </source>
</evidence>
<gene>
    <name evidence="8" type="ordered locus">Glov_3482</name>
</gene>
<dbReference type="InterPro" id="IPR003370">
    <property type="entry name" value="Chromate_transpt"/>
</dbReference>
<evidence type="ECO:0000256" key="4">
    <source>
        <dbReference type="ARBA" id="ARBA00022692"/>
    </source>
</evidence>
<dbReference type="PANTHER" id="PTHR43663">
    <property type="entry name" value="CHROMATE TRANSPORT PROTEIN-RELATED"/>
    <property type="match status" value="1"/>
</dbReference>
<evidence type="ECO:0000256" key="3">
    <source>
        <dbReference type="ARBA" id="ARBA00022475"/>
    </source>
</evidence>
<proteinExistence type="inferred from homology"/>
<keyword evidence="6 7" id="KW-0472">Membrane</keyword>
<protein>
    <submittedName>
        <fullName evidence="8">Chromate transporter</fullName>
    </submittedName>
</protein>
<feature type="transmembrane region" description="Helical" evidence="7">
    <location>
        <begin position="6"/>
        <end position="30"/>
    </location>
</feature>
<feature type="transmembrane region" description="Helical" evidence="7">
    <location>
        <begin position="136"/>
        <end position="166"/>
    </location>
</feature>
<name>B3E282_TRIL1</name>
<dbReference type="InterPro" id="IPR052518">
    <property type="entry name" value="CHR_Transporter"/>
</dbReference>
<dbReference type="Proteomes" id="UP000002420">
    <property type="component" value="Chromosome"/>
</dbReference>
<evidence type="ECO:0000256" key="6">
    <source>
        <dbReference type="ARBA" id="ARBA00023136"/>
    </source>
</evidence>
<dbReference type="GO" id="GO:0005886">
    <property type="term" value="C:plasma membrane"/>
    <property type="evidence" value="ECO:0007669"/>
    <property type="project" value="UniProtKB-SubCell"/>
</dbReference>
<evidence type="ECO:0000256" key="2">
    <source>
        <dbReference type="ARBA" id="ARBA00005262"/>
    </source>
</evidence>
<feature type="transmembrane region" description="Helical" evidence="7">
    <location>
        <begin position="103"/>
        <end position="124"/>
    </location>
</feature>
<dbReference type="OrthoDB" id="9788907at2"/>
<feature type="transmembrane region" description="Helical" evidence="7">
    <location>
        <begin position="68"/>
        <end position="91"/>
    </location>
</feature>
<keyword evidence="5 7" id="KW-1133">Transmembrane helix</keyword>